<dbReference type="InterPro" id="IPR012338">
    <property type="entry name" value="Beta-lactam/transpept-like"/>
</dbReference>
<reference evidence="4" key="1">
    <citation type="journal article" date="2018" name="Front. Microbiol.">
        <title>Genome-Based Analysis Reveals the Taxonomy and Diversity of the Family Idiomarinaceae.</title>
        <authorList>
            <person name="Liu Y."/>
            <person name="Lai Q."/>
            <person name="Shao Z."/>
        </authorList>
    </citation>
    <scope>NUCLEOTIDE SEQUENCE [LARGE SCALE GENOMIC DNA]</scope>
    <source>
        <strain evidence="4">AIS</strain>
    </source>
</reference>
<keyword evidence="4" id="KW-1185">Reference proteome</keyword>
<proteinExistence type="predicted"/>
<dbReference type="InterPro" id="IPR050491">
    <property type="entry name" value="AmpC-like"/>
</dbReference>
<evidence type="ECO:0000259" key="2">
    <source>
        <dbReference type="Pfam" id="PF00144"/>
    </source>
</evidence>
<protein>
    <submittedName>
        <fullName evidence="3">Serine hydrolase</fullName>
    </submittedName>
</protein>
<dbReference type="Gene3D" id="3.40.710.10">
    <property type="entry name" value="DD-peptidase/beta-lactamase superfamily"/>
    <property type="match status" value="1"/>
</dbReference>
<dbReference type="SUPFAM" id="SSF56601">
    <property type="entry name" value="beta-lactamase/transpeptidase-like"/>
    <property type="match status" value="1"/>
</dbReference>
<dbReference type="InterPro" id="IPR001466">
    <property type="entry name" value="Beta-lactam-related"/>
</dbReference>
<evidence type="ECO:0000313" key="4">
    <source>
        <dbReference type="Proteomes" id="UP000286934"/>
    </source>
</evidence>
<dbReference type="PANTHER" id="PTHR46825">
    <property type="entry name" value="D-ALANYL-D-ALANINE-CARBOXYPEPTIDASE/ENDOPEPTIDASE AMPH"/>
    <property type="match status" value="1"/>
</dbReference>
<dbReference type="PANTHER" id="PTHR46825:SF15">
    <property type="entry name" value="BETA-LACTAMASE-RELATED DOMAIN-CONTAINING PROTEIN"/>
    <property type="match status" value="1"/>
</dbReference>
<organism evidence="3 4">
    <name type="scientific">Aliidiomarina shirensis</name>
    <dbReference type="NCBI Taxonomy" id="1048642"/>
    <lineage>
        <taxon>Bacteria</taxon>
        <taxon>Pseudomonadati</taxon>
        <taxon>Pseudomonadota</taxon>
        <taxon>Gammaproteobacteria</taxon>
        <taxon>Alteromonadales</taxon>
        <taxon>Idiomarinaceae</taxon>
        <taxon>Aliidiomarina</taxon>
    </lineage>
</organism>
<dbReference type="RefSeq" id="WP_126808068.1">
    <property type="nucleotide sequence ID" value="NZ_PIPP01000004.1"/>
</dbReference>
<accession>A0A432WQQ7</accession>
<feature type="signal peptide" evidence="1">
    <location>
        <begin position="1"/>
        <end position="25"/>
    </location>
</feature>
<feature type="domain" description="Beta-lactamase-related" evidence="2">
    <location>
        <begin position="36"/>
        <end position="362"/>
    </location>
</feature>
<gene>
    <name evidence="3" type="ORF">CWE13_09440</name>
</gene>
<evidence type="ECO:0000313" key="3">
    <source>
        <dbReference type="EMBL" id="RUO36091.1"/>
    </source>
</evidence>
<evidence type="ECO:0000256" key="1">
    <source>
        <dbReference type="SAM" id="SignalP"/>
    </source>
</evidence>
<dbReference type="GO" id="GO:0016787">
    <property type="term" value="F:hydrolase activity"/>
    <property type="evidence" value="ECO:0007669"/>
    <property type="project" value="UniProtKB-KW"/>
</dbReference>
<dbReference type="EMBL" id="PIPP01000004">
    <property type="protein sequence ID" value="RUO36091.1"/>
    <property type="molecule type" value="Genomic_DNA"/>
</dbReference>
<dbReference type="Proteomes" id="UP000286934">
    <property type="component" value="Unassembled WGS sequence"/>
</dbReference>
<name>A0A432WQQ7_9GAMM</name>
<dbReference type="AlphaFoldDB" id="A0A432WQQ7"/>
<keyword evidence="3" id="KW-0378">Hydrolase</keyword>
<keyword evidence="1" id="KW-0732">Signal</keyword>
<feature type="chain" id="PRO_5019352352" evidence="1">
    <location>
        <begin position="26"/>
        <end position="418"/>
    </location>
</feature>
<comment type="caution">
    <text evidence="3">The sequence shown here is derived from an EMBL/GenBank/DDBJ whole genome shotgun (WGS) entry which is preliminary data.</text>
</comment>
<dbReference type="OrthoDB" id="119951at2"/>
<sequence length="418" mass="47017">MRSIYPWLRTAACCVAGFAATSAIAEEVTPLHPKFNELFQRTLTLDNVPGGVYAVVHRNQIVEIQAFGVRQRNGTEPVDAHTVFRIASVSKTFAGTLATLLAEQGQFDLSDPVSQYVPDLQFKNPQFNIDLEVGHLLAHSSGVVPNAYDNLIEADYPREQILPHFNRINPMCAPGACYGYQNVLFSLVEDVIAQRTGQDYSRLVNDLIFEPLAMSDASIGLQGYLGSDNRAAAHIRGRNGWFPREVNANYYRYAAAAGVNASATDLAQWLIAHMGYQPDVLPLSVLEQIRTPQVRTTRDLRRRNWRPLLSDAHYGLGWRVYDLKEKTLIYHGGWVEGFRAEISYSPDYDVGLVILINAESTAMNGLSPYFWRDVLPRMEAEQWVPYQYANSIQPLPTPLQKPERTVNFPFDLCYACLL</sequence>
<dbReference type="Pfam" id="PF00144">
    <property type="entry name" value="Beta-lactamase"/>
    <property type="match status" value="1"/>
</dbReference>